<dbReference type="PROSITE" id="PS00101">
    <property type="entry name" value="HEXAPEP_TRANSFERASES"/>
    <property type="match status" value="2"/>
</dbReference>
<feature type="compositionally biased region" description="Polar residues" evidence="5">
    <location>
        <begin position="1"/>
        <end position="10"/>
    </location>
</feature>
<gene>
    <name evidence="6" type="ORF">J7656_09695</name>
</gene>
<sequence length="206" mass="20973">MRDSQRSAPESTVADVRLGAGSTVSERATLGYEYADDAGPTVVGDDATVRSGSVVYADVRAGDGFTTGHNALVREHTELGDDVLVGTNAIVDGETTIGSRVSLQSGVYVPQETAIGDDVFVGPNAVLTNDPYPVRRDVDLDGPKLADSVSVGANATVLPGVTVGERAFVAAGAVVTEDVPPETLAAGVPAAPRDLPEPLDGSNSIA</sequence>
<feature type="region of interest" description="Disordered" evidence="5">
    <location>
        <begin position="184"/>
        <end position="206"/>
    </location>
</feature>
<evidence type="ECO:0000256" key="3">
    <source>
        <dbReference type="ARBA" id="ARBA00022915"/>
    </source>
</evidence>
<dbReference type="Pfam" id="PF00132">
    <property type="entry name" value="Hexapep"/>
    <property type="match status" value="1"/>
</dbReference>
<dbReference type="RefSeq" id="WP_017343079.1">
    <property type="nucleotide sequence ID" value="NZ_CP073695.1"/>
</dbReference>
<dbReference type="EMBL" id="CP073695">
    <property type="protein sequence ID" value="QUO46882.1"/>
    <property type="molecule type" value="Genomic_DNA"/>
</dbReference>
<dbReference type="Proteomes" id="UP000679341">
    <property type="component" value="Chromosome"/>
</dbReference>
<dbReference type="PANTHER" id="PTHR43300">
    <property type="entry name" value="ACETYLTRANSFERASE"/>
    <property type="match status" value="1"/>
</dbReference>
<keyword evidence="1" id="KW-0028">Amino-acid biosynthesis</keyword>
<reference evidence="6 7" key="1">
    <citation type="submission" date="2021-03" db="EMBL/GenBank/DDBJ databases">
        <title>Halorubrum sodomense MBLA0099, Whole genome shotgun sequencing.</title>
        <authorList>
            <person name="Seo M.-J."/>
            <person name="Cho E.-S."/>
            <person name="Hwang C.Y."/>
        </authorList>
    </citation>
    <scope>NUCLEOTIDE SEQUENCE [LARGE SCALE GENOMIC DNA]</scope>
    <source>
        <strain evidence="6 7">MBLA0099</strain>
    </source>
</reference>
<evidence type="ECO:0000256" key="1">
    <source>
        <dbReference type="ARBA" id="ARBA00022605"/>
    </source>
</evidence>
<dbReference type="AlphaFoldDB" id="A0A8T8LI79"/>
<dbReference type="GO" id="GO:0019877">
    <property type="term" value="P:diaminopimelate biosynthetic process"/>
    <property type="evidence" value="ECO:0007669"/>
    <property type="project" value="UniProtKB-KW"/>
</dbReference>
<dbReference type="GO" id="GO:0009085">
    <property type="term" value="P:lysine biosynthetic process"/>
    <property type="evidence" value="ECO:0007669"/>
    <property type="project" value="UniProtKB-KW"/>
</dbReference>
<dbReference type="GeneID" id="64827813"/>
<feature type="region of interest" description="Disordered" evidence="5">
    <location>
        <begin position="1"/>
        <end position="20"/>
    </location>
</feature>
<dbReference type="Pfam" id="PF14602">
    <property type="entry name" value="Hexapep_2"/>
    <property type="match status" value="1"/>
</dbReference>
<dbReference type="InterPro" id="IPR018357">
    <property type="entry name" value="Hexapep_transf_CS"/>
</dbReference>
<evidence type="ECO:0000313" key="6">
    <source>
        <dbReference type="EMBL" id="QUO46882.1"/>
    </source>
</evidence>
<keyword evidence="4" id="KW-0457">Lysine biosynthesis</keyword>
<dbReference type="InterPro" id="IPR011004">
    <property type="entry name" value="Trimer_LpxA-like_sf"/>
</dbReference>
<dbReference type="InterPro" id="IPR001451">
    <property type="entry name" value="Hexapep"/>
</dbReference>
<accession>A0A8T8LI79</accession>
<dbReference type="InterPro" id="IPR050179">
    <property type="entry name" value="Trans_hexapeptide_repeat"/>
</dbReference>
<keyword evidence="3" id="KW-0220">Diaminopimelate biosynthesis</keyword>
<dbReference type="Gene3D" id="2.160.10.10">
    <property type="entry name" value="Hexapeptide repeat proteins"/>
    <property type="match status" value="1"/>
</dbReference>
<dbReference type="CDD" id="cd03358">
    <property type="entry name" value="LbH_WxcM_N_like"/>
    <property type="match status" value="1"/>
</dbReference>
<evidence type="ECO:0000313" key="7">
    <source>
        <dbReference type="Proteomes" id="UP000679341"/>
    </source>
</evidence>
<proteinExistence type="predicted"/>
<name>A0A8T8LI79_9EURY</name>
<dbReference type="SUPFAM" id="SSF51161">
    <property type="entry name" value="Trimeric LpxA-like enzymes"/>
    <property type="match status" value="2"/>
</dbReference>
<organism evidence="6 7">
    <name type="scientific">Halorubrum ruber</name>
    <dbReference type="NCBI Taxonomy" id="2982524"/>
    <lineage>
        <taxon>Archaea</taxon>
        <taxon>Methanobacteriati</taxon>
        <taxon>Methanobacteriota</taxon>
        <taxon>Stenosarchaea group</taxon>
        <taxon>Halobacteria</taxon>
        <taxon>Halobacteriales</taxon>
        <taxon>Haloferacaceae</taxon>
        <taxon>Halorubrum</taxon>
    </lineage>
</organism>
<dbReference type="GO" id="GO:0016740">
    <property type="term" value="F:transferase activity"/>
    <property type="evidence" value="ECO:0007669"/>
    <property type="project" value="UniProtKB-KW"/>
</dbReference>
<dbReference type="OrthoDB" id="200265at2157"/>
<evidence type="ECO:0000256" key="4">
    <source>
        <dbReference type="ARBA" id="ARBA00023154"/>
    </source>
</evidence>
<dbReference type="KEGG" id="hss:J7656_09695"/>
<keyword evidence="2" id="KW-0808">Transferase</keyword>
<evidence type="ECO:0000256" key="5">
    <source>
        <dbReference type="SAM" id="MobiDB-lite"/>
    </source>
</evidence>
<evidence type="ECO:0000256" key="2">
    <source>
        <dbReference type="ARBA" id="ARBA00022679"/>
    </source>
</evidence>
<dbReference type="PANTHER" id="PTHR43300:SF10">
    <property type="entry name" value="2,3,4,5-TETRAHYDROPYRIDINE-2,6-DICARBOXYLATE N-ACETYLTRANSFERASE"/>
    <property type="match status" value="1"/>
</dbReference>
<keyword evidence="7" id="KW-1185">Reference proteome</keyword>
<protein>
    <submittedName>
        <fullName evidence="6">N-acetyltransferase</fullName>
    </submittedName>
</protein>